<dbReference type="InterPro" id="IPR015424">
    <property type="entry name" value="PyrdxlP-dep_Trfase"/>
</dbReference>
<name>A0A3B1DW58_9ZZZZ</name>
<comment type="catalytic activity">
    <reaction evidence="5">
        <text>(sulfur carrier)-H + L-cysteine = (sulfur carrier)-SH + L-alanine</text>
        <dbReference type="Rhea" id="RHEA:43892"/>
        <dbReference type="Rhea" id="RHEA-COMP:14737"/>
        <dbReference type="Rhea" id="RHEA-COMP:14739"/>
        <dbReference type="ChEBI" id="CHEBI:29917"/>
        <dbReference type="ChEBI" id="CHEBI:35235"/>
        <dbReference type="ChEBI" id="CHEBI:57972"/>
        <dbReference type="ChEBI" id="CHEBI:64428"/>
        <dbReference type="EC" id="2.8.1.7"/>
    </reaction>
</comment>
<evidence type="ECO:0000256" key="2">
    <source>
        <dbReference type="ARBA" id="ARBA00010447"/>
    </source>
</evidence>
<evidence type="ECO:0000256" key="1">
    <source>
        <dbReference type="ARBA" id="ARBA00001933"/>
    </source>
</evidence>
<feature type="region of interest" description="Disordered" evidence="6">
    <location>
        <begin position="228"/>
        <end position="252"/>
    </location>
</feature>
<dbReference type="Gene3D" id="3.90.1150.10">
    <property type="entry name" value="Aspartate Aminotransferase, domain 1"/>
    <property type="match status" value="1"/>
</dbReference>
<keyword evidence="4" id="KW-0663">Pyridoxal phosphate</keyword>
<dbReference type="Gene3D" id="3.40.640.10">
    <property type="entry name" value="Type I PLP-dependent aspartate aminotransferase-like (Major domain)"/>
    <property type="match status" value="1"/>
</dbReference>
<dbReference type="PIRSF" id="PIRSF005572">
    <property type="entry name" value="NifS"/>
    <property type="match status" value="1"/>
</dbReference>
<dbReference type="InterPro" id="IPR016454">
    <property type="entry name" value="Cysteine_dSase"/>
</dbReference>
<dbReference type="NCBIfam" id="TIGR01977">
    <property type="entry name" value="am_tr_V_EF2568"/>
    <property type="match status" value="1"/>
</dbReference>
<evidence type="ECO:0000313" key="8">
    <source>
        <dbReference type="EMBL" id="VAX40378.1"/>
    </source>
</evidence>
<accession>A0A3B1DW58</accession>
<keyword evidence="8" id="KW-0808">Transferase</keyword>
<dbReference type="SUPFAM" id="SSF53383">
    <property type="entry name" value="PLP-dependent transferases"/>
    <property type="match status" value="1"/>
</dbReference>
<feature type="domain" description="Aminotransferase class V" evidence="7">
    <location>
        <begin position="7"/>
        <end position="376"/>
    </location>
</feature>
<dbReference type="EC" id="2.8.1.7" evidence="3"/>
<dbReference type="GO" id="GO:0031071">
    <property type="term" value="F:cysteine desulfurase activity"/>
    <property type="evidence" value="ECO:0007669"/>
    <property type="project" value="UniProtKB-EC"/>
</dbReference>
<dbReference type="PANTHER" id="PTHR43586:SF4">
    <property type="entry name" value="ISOPENICILLIN N EPIMERASE"/>
    <property type="match status" value="1"/>
</dbReference>
<comment type="similarity">
    <text evidence="2">Belongs to the class-V pyridoxal-phosphate-dependent aminotransferase family. Csd subfamily.</text>
</comment>
<proteinExistence type="inferred from homology"/>
<dbReference type="Pfam" id="PF00266">
    <property type="entry name" value="Aminotran_5"/>
    <property type="match status" value="1"/>
</dbReference>
<sequence length="387" mass="42248">MSQQRRIYLDNAATSFPKPEVVYDAVDRYQRKNGAPAGRGAYTEALQTQKIVERCRQRAAMLFRAKSLHQIQFAFNGTDALNIALHGLLKPGDHVITSVVEHNSVLRPLRALKQRVGIDVTYVEANETGKIDPADVKSAICSQTKLIVLIHASNVTGTIQPVEEVAEIAAKANIFFLLDAAQSAGHLPINIEQLPVDLLACPGHKGLLGPLGTGLLYIKPGVEKHLTSFRQGGTGSHSEEEQQPTSLPDKYESGNHNVLGIVGLDAALGWLEEEGIETLRQHEIELTNQLMEGFASIEKITQHGTTTAEERLGVVSISVANWEPQVLASLLDESFGIQTRAGLHCSPRIHRSLGTLERGGTIRFSLGAFTTKEEIEITVNALRDILR</sequence>
<protein>
    <recommendedName>
        <fullName evidence="3">cysteine desulfurase</fullName>
        <ecNumber evidence="3">2.8.1.7</ecNumber>
    </recommendedName>
</protein>
<evidence type="ECO:0000256" key="3">
    <source>
        <dbReference type="ARBA" id="ARBA00012239"/>
    </source>
</evidence>
<dbReference type="InterPro" id="IPR015421">
    <property type="entry name" value="PyrdxlP-dep_Trfase_major"/>
</dbReference>
<evidence type="ECO:0000256" key="4">
    <source>
        <dbReference type="ARBA" id="ARBA00022898"/>
    </source>
</evidence>
<comment type="cofactor">
    <cofactor evidence="1">
        <name>pyridoxal 5'-phosphate</name>
        <dbReference type="ChEBI" id="CHEBI:597326"/>
    </cofactor>
</comment>
<dbReference type="InterPro" id="IPR015422">
    <property type="entry name" value="PyrdxlP-dep_Trfase_small"/>
</dbReference>
<dbReference type="EMBL" id="UOGL01000434">
    <property type="protein sequence ID" value="VAX40378.1"/>
    <property type="molecule type" value="Genomic_DNA"/>
</dbReference>
<evidence type="ECO:0000259" key="7">
    <source>
        <dbReference type="Pfam" id="PF00266"/>
    </source>
</evidence>
<evidence type="ECO:0000256" key="5">
    <source>
        <dbReference type="ARBA" id="ARBA00050776"/>
    </source>
</evidence>
<dbReference type="PANTHER" id="PTHR43586">
    <property type="entry name" value="CYSTEINE DESULFURASE"/>
    <property type="match status" value="1"/>
</dbReference>
<dbReference type="InterPro" id="IPR010969">
    <property type="entry name" value="Cys_dSase-rel_unknwn_funct"/>
</dbReference>
<organism evidence="8">
    <name type="scientific">hydrothermal vent metagenome</name>
    <dbReference type="NCBI Taxonomy" id="652676"/>
    <lineage>
        <taxon>unclassified sequences</taxon>
        <taxon>metagenomes</taxon>
        <taxon>ecological metagenomes</taxon>
    </lineage>
</organism>
<dbReference type="InterPro" id="IPR000192">
    <property type="entry name" value="Aminotrans_V_dom"/>
</dbReference>
<gene>
    <name evidence="8" type="ORF">MNBD_PLANCTO02-2835</name>
</gene>
<reference evidence="8" key="1">
    <citation type="submission" date="2018-06" db="EMBL/GenBank/DDBJ databases">
        <authorList>
            <person name="Zhirakovskaya E."/>
        </authorList>
    </citation>
    <scope>NUCLEOTIDE SEQUENCE</scope>
</reference>
<evidence type="ECO:0000256" key="6">
    <source>
        <dbReference type="SAM" id="MobiDB-lite"/>
    </source>
</evidence>
<dbReference type="AlphaFoldDB" id="A0A3B1DW58"/>